<keyword evidence="1" id="KW-0547">Nucleotide-binding</keyword>
<dbReference type="InterPro" id="IPR050534">
    <property type="entry name" value="Coronavir_polyprotein_1ab"/>
</dbReference>
<dbReference type="Pfam" id="PF13087">
    <property type="entry name" value="AAA_12"/>
    <property type="match status" value="1"/>
</dbReference>
<evidence type="ECO:0000256" key="1">
    <source>
        <dbReference type="ARBA" id="ARBA00022741"/>
    </source>
</evidence>
<gene>
    <name evidence="6" type="ORF">PV383_33185</name>
</gene>
<keyword evidence="7" id="KW-1185">Reference proteome</keyword>
<keyword evidence="2" id="KW-0378">Hydrolase</keyword>
<keyword evidence="4" id="KW-0067">ATP-binding</keyword>
<dbReference type="InterPro" id="IPR027417">
    <property type="entry name" value="P-loop_NTPase"/>
</dbReference>
<evidence type="ECO:0000313" key="6">
    <source>
        <dbReference type="EMBL" id="MDX3042003.1"/>
    </source>
</evidence>
<dbReference type="PANTHER" id="PTHR43788">
    <property type="entry name" value="DNA2/NAM7 HELICASE FAMILY MEMBER"/>
    <property type="match status" value="1"/>
</dbReference>
<protein>
    <submittedName>
        <fullName evidence="6">C-terminal helicase domain-containing protein</fullName>
    </submittedName>
</protein>
<name>A0ABU4MWY4_9ACTN</name>
<proteinExistence type="predicted"/>
<evidence type="ECO:0000313" key="7">
    <source>
        <dbReference type="Proteomes" id="UP001282474"/>
    </source>
</evidence>
<evidence type="ECO:0000256" key="4">
    <source>
        <dbReference type="ARBA" id="ARBA00022840"/>
    </source>
</evidence>
<accession>A0ABU4MWY4</accession>
<dbReference type="RefSeq" id="WP_313895660.1">
    <property type="nucleotide sequence ID" value="NZ_JABXWF010000028.1"/>
</dbReference>
<keyword evidence="3 6" id="KW-0347">Helicase</keyword>
<dbReference type="GO" id="GO:0004386">
    <property type="term" value="F:helicase activity"/>
    <property type="evidence" value="ECO:0007669"/>
    <property type="project" value="UniProtKB-KW"/>
</dbReference>
<dbReference type="PANTHER" id="PTHR43788:SF8">
    <property type="entry name" value="DNA-BINDING PROTEIN SMUBP-2"/>
    <property type="match status" value="1"/>
</dbReference>
<evidence type="ECO:0000256" key="2">
    <source>
        <dbReference type="ARBA" id="ARBA00022801"/>
    </source>
</evidence>
<dbReference type="CDD" id="cd18808">
    <property type="entry name" value="SF1_C_Upf1"/>
    <property type="match status" value="1"/>
</dbReference>
<dbReference type="InterPro" id="IPR041679">
    <property type="entry name" value="DNA2/NAM7-like_C"/>
</dbReference>
<feature type="domain" description="DNA2/NAM7 helicase-like C-terminal" evidence="5">
    <location>
        <begin position="2"/>
        <end position="82"/>
    </location>
</feature>
<dbReference type="SUPFAM" id="SSF52540">
    <property type="entry name" value="P-loop containing nucleoside triphosphate hydrolases"/>
    <property type="match status" value="1"/>
</dbReference>
<dbReference type="Gene3D" id="3.40.50.300">
    <property type="entry name" value="P-loop containing nucleotide triphosphate hydrolases"/>
    <property type="match status" value="1"/>
</dbReference>
<comment type="caution">
    <text evidence="6">The sequence shown here is derived from an EMBL/GenBank/DDBJ whole genome shotgun (WGS) entry which is preliminary data.</text>
</comment>
<evidence type="ECO:0000256" key="3">
    <source>
        <dbReference type="ARBA" id="ARBA00022806"/>
    </source>
</evidence>
<organism evidence="6 7">
    <name type="scientific">Streptomyces caniscabiei</name>
    <dbReference type="NCBI Taxonomy" id="2746961"/>
    <lineage>
        <taxon>Bacteria</taxon>
        <taxon>Bacillati</taxon>
        <taxon>Actinomycetota</taxon>
        <taxon>Actinomycetes</taxon>
        <taxon>Kitasatosporales</taxon>
        <taxon>Streptomycetaceae</taxon>
        <taxon>Streptomyces</taxon>
    </lineage>
</organism>
<reference evidence="6 7" key="1">
    <citation type="journal article" date="2023" name="Microb. Genom.">
        <title>Mesoterricola silvestris gen. nov., sp. nov., Mesoterricola sediminis sp. nov., Geothrix oryzae sp. nov., Geothrix edaphica sp. nov., Geothrix rubra sp. nov., and Geothrix limicola sp. nov., six novel members of Acidobacteriota isolated from soils.</title>
        <authorList>
            <person name="Weisberg A.J."/>
            <person name="Pearce E."/>
            <person name="Kramer C.G."/>
            <person name="Chang J.H."/>
            <person name="Clarke C.R."/>
        </authorList>
    </citation>
    <scope>NUCLEOTIDE SEQUENCE [LARGE SCALE GENOMIC DNA]</scope>
    <source>
        <strain evidence="6 7">NE20-4-1</strain>
    </source>
</reference>
<dbReference type="Proteomes" id="UP001282474">
    <property type="component" value="Unassembled WGS sequence"/>
</dbReference>
<sequence length="196" mass="21889">MVAPFTPQADELRARLRQYGRQRVRVGTVHTFQGGERDVMVFSLVAGEGMHDSAIGWVHRRLNLWNVAITHARSHLIVVGDMNLWRRWGGVATELLNAATMTGPRFEDHAGDDLLQRLYQVMSTEPGTTAALGESVHGHPVDVLVRTQDAARPQAVLLDRGPDEGADEARHIRLMLHRRRLVDNGEESGHALRYPA</sequence>
<dbReference type="InterPro" id="IPR047187">
    <property type="entry name" value="SF1_C_Upf1"/>
</dbReference>
<evidence type="ECO:0000259" key="5">
    <source>
        <dbReference type="Pfam" id="PF13087"/>
    </source>
</evidence>
<dbReference type="EMBL" id="JARAWJ010000032">
    <property type="protein sequence ID" value="MDX3042003.1"/>
    <property type="molecule type" value="Genomic_DNA"/>
</dbReference>